<dbReference type="PANTHER" id="PTHR11679">
    <property type="entry name" value="VESICLE PROTEIN SORTING-ASSOCIATED"/>
    <property type="match status" value="1"/>
</dbReference>
<dbReference type="InterPro" id="IPR036045">
    <property type="entry name" value="Sec1-like_sf"/>
</dbReference>
<evidence type="ECO:0000313" key="4">
    <source>
        <dbReference type="Proteomes" id="UP001221413"/>
    </source>
</evidence>
<protein>
    <submittedName>
        <fullName evidence="3">Uncharacterized protein</fullName>
    </submittedName>
</protein>
<evidence type="ECO:0000313" key="3">
    <source>
        <dbReference type="EMBL" id="KAJ6259277.1"/>
    </source>
</evidence>
<dbReference type="Proteomes" id="UP001221413">
    <property type="component" value="Unassembled WGS sequence"/>
</dbReference>
<gene>
    <name evidence="3" type="ORF">Dda_6176</name>
</gene>
<dbReference type="Gene3D" id="3.90.830.10">
    <property type="entry name" value="Syntaxin Binding Protein 1, Chain A, domain 2"/>
    <property type="match status" value="1"/>
</dbReference>
<dbReference type="InterPro" id="IPR027482">
    <property type="entry name" value="Sec1-like_dom2"/>
</dbReference>
<feature type="region of interest" description="Disordered" evidence="2">
    <location>
        <begin position="1"/>
        <end position="24"/>
    </location>
</feature>
<evidence type="ECO:0000256" key="2">
    <source>
        <dbReference type="SAM" id="MobiDB-lite"/>
    </source>
</evidence>
<feature type="region of interest" description="Disordered" evidence="2">
    <location>
        <begin position="1114"/>
        <end position="1208"/>
    </location>
</feature>
<proteinExistence type="inferred from homology"/>
<dbReference type="Gene3D" id="3.40.50.2060">
    <property type="match status" value="1"/>
</dbReference>
<dbReference type="InterPro" id="IPR008949">
    <property type="entry name" value="Isoprenoid_synthase_dom_sf"/>
</dbReference>
<dbReference type="Gene3D" id="1.10.600.10">
    <property type="entry name" value="Farnesyl Diphosphate Synthase"/>
    <property type="match status" value="2"/>
</dbReference>
<reference evidence="3" key="1">
    <citation type="submission" date="2023-01" db="EMBL/GenBank/DDBJ databases">
        <title>The chitinases involved in constricting ring structure development in the nematode-trapping fungus Drechslerella dactyloides.</title>
        <authorList>
            <person name="Wang R."/>
            <person name="Zhang L."/>
            <person name="Tang P."/>
            <person name="Li S."/>
            <person name="Liang L."/>
        </authorList>
    </citation>
    <scope>NUCLEOTIDE SEQUENCE</scope>
    <source>
        <strain evidence="3">YMF1.00031</strain>
    </source>
</reference>
<dbReference type="GO" id="GO:0016192">
    <property type="term" value="P:vesicle-mediated transport"/>
    <property type="evidence" value="ECO:0007669"/>
    <property type="project" value="InterPro"/>
</dbReference>
<dbReference type="SUPFAM" id="SSF56815">
    <property type="entry name" value="Sec1/munc18-like (SM) proteins"/>
    <property type="match status" value="1"/>
</dbReference>
<dbReference type="InterPro" id="IPR043154">
    <property type="entry name" value="Sec-1-like_dom1"/>
</dbReference>
<evidence type="ECO:0000256" key="1">
    <source>
        <dbReference type="ARBA" id="ARBA00009884"/>
    </source>
</evidence>
<dbReference type="Gene3D" id="1.25.40.60">
    <property type="match status" value="1"/>
</dbReference>
<name>A0AAD6IVT0_DREDA</name>
<comment type="caution">
    <text evidence="3">The sequence shown here is derived from an EMBL/GenBank/DDBJ whole genome shotgun (WGS) entry which is preliminary data.</text>
</comment>
<dbReference type="InterPro" id="IPR001619">
    <property type="entry name" value="Sec1-like"/>
</dbReference>
<dbReference type="Pfam" id="PF00995">
    <property type="entry name" value="Sec1"/>
    <property type="match status" value="1"/>
</dbReference>
<keyword evidence="4" id="KW-1185">Reference proteome</keyword>
<feature type="region of interest" description="Disordered" evidence="2">
    <location>
        <begin position="1029"/>
        <end position="1052"/>
    </location>
</feature>
<dbReference type="Gene3D" id="3.40.50.1910">
    <property type="match status" value="1"/>
</dbReference>
<dbReference type="InterPro" id="IPR043127">
    <property type="entry name" value="Sec-1-like_dom3a"/>
</dbReference>
<dbReference type="AlphaFoldDB" id="A0AAD6IVT0"/>
<organism evidence="3 4">
    <name type="scientific">Drechslerella dactyloides</name>
    <name type="common">Nematode-trapping fungus</name>
    <name type="synonym">Arthrobotrys dactyloides</name>
    <dbReference type="NCBI Taxonomy" id="74499"/>
    <lineage>
        <taxon>Eukaryota</taxon>
        <taxon>Fungi</taxon>
        <taxon>Dikarya</taxon>
        <taxon>Ascomycota</taxon>
        <taxon>Pezizomycotina</taxon>
        <taxon>Orbiliomycetes</taxon>
        <taxon>Orbiliales</taxon>
        <taxon>Orbiliaceae</taxon>
        <taxon>Drechslerella</taxon>
    </lineage>
</organism>
<feature type="compositionally biased region" description="Low complexity" evidence="2">
    <location>
        <begin position="1142"/>
        <end position="1155"/>
    </location>
</feature>
<dbReference type="EMBL" id="JAQGDS010000007">
    <property type="protein sequence ID" value="KAJ6259277.1"/>
    <property type="molecule type" value="Genomic_DNA"/>
</dbReference>
<sequence length="1208" mass="135773">MEPVQPGQRATRARPLEQPQHEPISIPLDEFDGDDFFDCFELAAGTGPRLNPWNDQERYVMNQIYDEWTNRNGNHHPFPKSLLEGHAPLSLRFPNGDQARIERVTKFYFFAWLQKDLIFDNILVEAGAGGTAPSGSAGQKSESPSKCRARTVSQMQWEGISEVLEGDETFSRDFVQASLASNLGYPQAGSKADFRSEMSILRLKMGIDTAKFEQFLNDRSPTLEWKALVSLIPCLHGLKPSEEQIAETASLTQLAGLLYVLQHDTLMFQQACVVDRILDKPSYPVSAISWIMREKKDSTVSEAINMAMEVFRGLANRFNNLSSQMDTEAQRRTENKCNYVEATRDLLFGSMLWHKRRKARTERDAKRHRYYPIPEHKLEDLQQRQGVSGDGADWLLESVYAHWGRYSIDDIDECTGRNDDNAATRVRSPQSINSGSYLIVKCLEEIRRLPKAQWGATMEIFSQELGKLHEGQEFDLRWGTGSEHRTEPGKMATTSSHHPASDLIKLQKEVILNAIKKTQPVGQWRYVIADTEALALIDQVVHRDEIINQNVAGVEELQTRRTPHSDMEAVYFLTPKNHILECLLSEFKRPKPRYLKGHLIWTSSPSEHIRHRLGRQVQTSHHWIQSERILPINFCPVESNVFTFRDPKSFFPLYNPKCDGLAQYEFVELAKKIVGICVALEEFPVVRYFLSPHLTHRARKLPQMIAMAVQRELEMYSQYMHEMGQAWPPPETGRPRGTLFIVDRSMDPVAPLLHEFTYQAMAHDLLPIKNDAGKLSYAPASSDGRPMVLNEDDKVWTKVRHLHMTDTINTVMKDLDKFIKDHPEFQSAENANTVFALKSMLAALPQFSATKDAYELHLTMAKECMDIFGVNKLADVADLEQNLATGLDSQNKKSQGLTEQIIRLLDSPTTEPGNVRLRLIILYLLWRDGLIPLDIEKLFHHAKITSPLKSALYNLDLVGVRVLKQLKEPNRPWYKHPPPAAKLQPVPDGMELSRFVPAVKTMLEDHMKGTLEFESFPFTDAAAAAEAAAQAGPQASLRSAKPTWTNRRTGGGEPKQRLIVFVAGGATYSEARACYEVAHASGRDVYLGSSHMVSPNEWLEQLASGREDRILLSLDADQPPPKTPSFLFDPDPEPKRPPPRPQGSGSSGSIPQVSGASGGRVPQVGSSGKVPQVGSSGKVPQVAPGGKTPHAAPVQNAKPSKSDKRKGR</sequence>
<accession>A0AAD6IVT0</accession>
<comment type="similarity">
    <text evidence="1">Belongs to the STXBP/unc-18/SEC1 family.</text>
</comment>